<evidence type="ECO:0000256" key="3">
    <source>
        <dbReference type="ARBA" id="ARBA00023136"/>
    </source>
</evidence>
<evidence type="ECO:0000313" key="11">
    <source>
        <dbReference type="Proteomes" id="UP000190435"/>
    </source>
</evidence>
<keyword evidence="11" id="KW-1185">Reference proteome</keyword>
<evidence type="ECO:0000256" key="4">
    <source>
        <dbReference type="ARBA" id="ARBA00023139"/>
    </source>
</evidence>
<keyword evidence="5" id="KW-0998">Cell outer membrane</keyword>
<keyword evidence="4" id="KW-0564">Palmitate</keyword>
<dbReference type="EMBL" id="MUXU01000045">
    <property type="protein sequence ID" value="OOR88858.1"/>
    <property type="molecule type" value="Genomic_DNA"/>
</dbReference>
<dbReference type="PROSITE" id="PS51257">
    <property type="entry name" value="PROKAR_LIPOPROTEIN"/>
    <property type="match status" value="1"/>
</dbReference>
<reference evidence="10 12" key="2">
    <citation type="submission" date="2018-06" db="EMBL/GenBank/DDBJ databases">
        <authorList>
            <consortium name="Pathogen Informatics"/>
            <person name="Doyle S."/>
        </authorList>
    </citation>
    <scope>NUCLEOTIDE SEQUENCE [LARGE SCALE GENOMIC DNA]</scope>
    <source>
        <strain evidence="10 12">NCTC10293</strain>
    </source>
</reference>
<dbReference type="AlphaFoldDB" id="A0A1S9ZZJ7"/>
<evidence type="ECO:0000313" key="10">
    <source>
        <dbReference type="EMBL" id="STZ10221.1"/>
    </source>
</evidence>
<feature type="chain" id="PRO_5036026390" evidence="8">
    <location>
        <begin position="20"/>
        <end position="81"/>
    </location>
</feature>
<dbReference type="Proteomes" id="UP000190435">
    <property type="component" value="Unassembled WGS sequence"/>
</dbReference>
<comment type="subcellular location">
    <subcellularLocation>
        <location evidence="1">Cell outer membrane</location>
        <topology evidence="1">Lipid-anchor</topology>
    </subcellularLocation>
</comment>
<evidence type="ECO:0000256" key="7">
    <source>
        <dbReference type="SAM" id="MobiDB-lite"/>
    </source>
</evidence>
<evidence type="ECO:0000256" key="2">
    <source>
        <dbReference type="ARBA" id="ARBA00022729"/>
    </source>
</evidence>
<reference evidence="9 11" key="1">
    <citation type="submission" date="2017-02" db="EMBL/GenBank/DDBJ databases">
        <title>Draft genome sequence of Moraxella caviae CCUG 355 type strain.</title>
        <authorList>
            <person name="Engstrom-Jakobsson H."/>
            <person name="Salva-Serra F."/>
            <person name="Thorell K."/>
            <person name="Gonzales-Siles L."/>
            <person name="Karlsson R."/>
            <person name="Boulund F."/>
            <person name="Engstrand L."/>
            <person name="Moore E."/>
        </authorList>
    </citation>
    <scope>NUCLEOTIDE SEQUENCE [LARGE SCALE GENOMIC DNA]</scope>
    <source>
        <strain evidence="9 11">CCUG 355</strain>
    </source>
</reference>
<dbReference type="InterPro" id="IPR032831">
    <property type="entry name" value="LptM_cons"/>
</dbReference>
<feature type="region of interest" description="Disordered" evidence="7">
    <location>
        <begin position="43"/>
        <end position="81"/>
    </location>
</feature>
<dbReference type="EMBL" id="UGQE01000001">
    <property type="protein sequence ID" value="STZ10221.1"/>
    <property type="molecule type" value="Genomic_DNA"/>
</dbReference>
<accession>A0A1S9ZZJ7</accession>
<keyword evidence="6 10" id="KW-0449">Lipoprotein</keyword>
<name>A0A1S9ZZJ7_9GAMM</name>
<evidence type="ECO:0000256" key="5">
    <source>
        <dbReference type="ARBA" id="ARBA00023237"/>
    </source>
</evidence>
<organism evidence="9 11">
    <name type="scientific">Moraxella caviae</name>
    <dbReference type="NCBI Taxonomy" id="34060"/>
    <lineage>
        <taxon>Bacteria</taxon>
        <taxon>Pseudomonadati</taxon>
        <taxon>Pseudomonadota</taxon>
        <taxon>Gammaproteobacteria</taxon>
        <taxon>Moraxellales</taxon>
        <taxon>Moraxellaceae</taxon>
        <taxon>Moraxella</taxon>
    </lineage>
</organism>
<dbReference type="Pfam" id="PF13627">
    <property type="entry name" value="LptM_cons"/>
    <property type="match status" value="1"/>
</dbReference>
<evidence type="ECO:0000313" key="9">
    <source>
        <dbReference type="EMBL" id="OOR88858.1"/>
    </source>
</evidence>
<dbReference type="NCBIfam" id="NF047847">
    <property type="entry name" value="SS_mature_LptM"/>
    <property type="match status" value="1"/>
</dbReference>
<dbReference type="RefSeq" id="WP_115338075.1">
    <property type="nucleotide sequence ID" value="NZ_CAACXO010000041.1"/>
</dbReference>
<gene>
    <name evidence="9" type="ORF">B0181_07620</name>
    <name evidence="10" type="ORF">NCTC10293_00551</name>
</gene>
<feature type="compositionally biased region" description="Polar residues" evidence="7">
    <location>
        <begin position="71"/>
        <end position="81"/>
    </location>
</feature>
<sequence>MKKFSPAVILPTIALSAIALLTACGQKGALYLPAKDAAKNVAPAVSHSKNLDNASDLGNADSLANPDMENLENQNDAAQAF</sequence>
<evidence type="ECO:0000313" key="12">
    <source>
        <dbReference type="Proteomes" id="UP000255279"/>
    </source>
</evidence>
<evidence type="ECO:0000256" key="8">
    <source>
        <dbReference type="SAM" id="SignalP"/>
    </source>
</evidence>
<evidence type="ECO:0000256" key="6">
    <source>
        <dbReference type="ARBA" id="ARBA00023288"/>
    </source>
</evidence>
<dbReference type="STRING" id="34060.B0181_07620"/>
<proteinExistence type="predicted"/>
<keyword evidence="2 8" id="KW-0732">Signal</keyword>
<evidence type="ECO:0000256" key="1">
    <source>
        <dbReference type="ARBA" id="ARBA00004459"/>
    </source>
</evidence>
<keyword evidence="3" id="KW-0472">Membrane</keyword>
<dbReference type="Proteomes" id="UP000255279">
    <property type="component" value="Unassembled WGS sequence"/>
</dbReference>
<dbReference type="GO" id="GO:0009279">
    <property type="term" value="C:cell outer membrane"/>
    <property type="evidence" value="ECO:0007669"/>
    <property type="project" value="UniProtKB-SubCell"/>
</dbReference>
<feature type="signal peptide" evidence="8">
    <location>
        <begin position="1"/>
        <end position="19"/>
    </location>
</feature>
<protein>
    <submittedName>
        <fullName evidence="10">Predicted small periplasmic lipoprotein</fullName>
    </submittedName>
</protein>